<dbReference type="InterPro" id="IPR050324">
    <property type="entry name" value="CDP-alcohol_PTase-I"/>
</dbReference>
<evidence type="ECO:0000256" key="16">
    <source>
        <dbReference type="SAM" id="Phobius"/>
    </source>
</evidence>
<dbReference type="AlphaFoldDB" id="A0A1B9F3D1"/>
<dbReference type="InterPro" id="IPR043130">
    <property type="entry name" value="CDP-OH_PTrfase_TM_dom"/>
</dbReference>
<dbReference type="EC" id="2.7.8.5" evidence="4"/>
<evidence type="ECO:0000256" key="9">
    <source>
        <dbReference type="ARBA" id="ARBA00022989"/>
    </source>
</evidence>
<dbReference type="InterPro" id="IPR048254">
    <property type="entry name" value="CDP_ALCOHOL_P_TRANSF_CS"/>
</dbReference>
<name>A0A1B9F3D1_9BACT</name>
<dbReference type="Proteomes" id="UP000093080">
    <property type="component" value="Unassembled WGS sequence"/>
</dbReference>
<evidence type="ECO:0000256" key="15">
    <source>
        <dbReference type="RuleBase" id="RU003750"/>
    </source>
</evidence>
<dbReference type="PROSITE" id="PS00379">
    <property type="entry name" value="CDP_ALCOHOL_P_TRANSF"/>
    <property type="match status" value="1"/>
</dbReference>
<accession>A0A1B9F3D1</accession>
<keyword evidence="8 16" id="KW-0812">Transmembrane</keyword>
<feature type="transmembrane region" description="Helical" evidence="16">
    <location>
        <begin position="110"/>
        <end position="126"/>
    </location>
</feature>
<dbReference type="PANTHER" id="PTHR14269">
    <property type="entry name" value="CDP-DIACYLGLYCEROL--GLYCEROL-3-PHOSPHATE 3-PHOSPHATIDYLTRANSFERASE-RELATED"/>
    <property type="match status" value="1"/>
</dbReference>
<dbReference type="InterPro" id="IPR004570">
    <property type="entry name" value="Phosphatidylglycerol_P_synth"/>
</dbReference>
<dbReference type="GO" id="GO:0046474">
    <property type="term" value="P:glycerophospholipid biosynthetic process"/>
    <property type="evidence" value="ECO:0007669"/>
    <property type="project" value="TreeGrafter"/>
</dbReference>
<evidence type="ECO:0000256" key="7">
    <source>
        <dbReference type="ARBA" id="ARBA00022679"/>
    </source>
</evidence>
<dbReference type="GO" id="GO:0016020">
    <property type="term" value="C:membrane"/>
    <property type="evidence" value="ECO:0007669"/>
    <property type="project" value="UniProtKB-SubCell"/>
</dbReference>
<evidence type="ECO:0000313" key="17">
    <source>
        <dbReference type="EMBL" id="OCC14430.1"/>
    </source>
</evidence>
<evidence type="ECO:0000256" key="13">
    <source>
        <dbReference type="ARBA" id="ARBA00023264"/>
    </source>
</evidence>
<gene>
    <name evidence="17" type="ORF">DBT_2159</name>
</gene>
<keyword evidence="9 16" id="KW-1133">Transmembrane helix</keyword>
<comment type="similarity">
    <text evidence="3 15">Belongs to the CDP-alcohol phosphatidyltransferase class-I family.</text>
</comment>
<dbReference type="STRING" id="1156395.DBT_2159"/>
<evidence type="ECO:0000256" key="11">
    <source>
        <dbReference type="ARBA" id="ARBA00023136"/>
    </source>
</evidence>
<comment type="catalytic activity">
    <reaction evidence="14">
        <text>a CDP-1,2-diacyl-sn-glycerol + sn-glycerol 3-phosphate = a 1,2-diacyl-sn-glycero-3-phospho-(1'-sn-glycero-3'-phosphate) + CMP + H(+)</text>
        <dbReference type="Rhea" id="RHEA:12593"/>
        <dbReference type="ChEBI" id="CHEBI:15378"/>
        <dbReference type="ChEBI" id="CHEBI:57597"/>
        <dbReference type="ChEBI" id="CHEBI:58332"/>
        <dbReference type="ChEBI" id="CHEBI:60110"/>
        <dbReference type="ChEBI" id="CHEBI:60377"/>
        <dbReference type="EC" id="2.7.8.5"/>
    </reaction>
</comment>
<feature type="transmembrane region" description="Helical" evidence="16">
    <location>
        <begin position="138"/>
        <end position="157"/>
    </location>
</feature>
<keyword evidence="6" id="KW-0444">Lipid biosynthesis</keyword>
<evidence type="ECO:0000256" key="14">
    <source>
        <dbReference type="ARBA" id="ARBA00048586"/>
    </source>
</evidence>
<evidence type="ECO:0000256" key="8">
    <source>
        <dbReference type="ARBA" id="ARBA00022692"/>
    </source>
</evidence>
<evidence type="ECO:0000256" key="6">
    <source>
        <dbReference type="ARBA" id="ARBA00022516"/>
    </source>
</evidence>
<evidence type="ECO:0000256" key="10">
    <source>
        <dbReference type="ARBA" id="ARBA00023098"/>
    </source>
</evidence>
<protein>
    <recommendedName>
        <fullName evidence="5">CDP-diacylglycerol--glycerol-3-phosphate 3-phosphatidyltransferase</fullName>
        <ecNumber evidence="4">2.7.8.5</ecNumber>
    </recommendedName>
</protein>
<comment type="subcellular location">
    <subcellularLocation>
        <location evidence="1">Membrane</location>
        <topology evidence="1">Multi-pass membrane protein</topology>
    </subcellularLocation>
</comment>
<comment type="caution">
    <text evidence="17">The sequence shown here is derived from an EMBL/GenBank/DDBJ whole genome shotgun (WGS) entry which is preliminary data.</text>
</comment>
<keyword evidence="11 16" id="KW-0472">Membrane</keyword>
<dbReference type="Gene3D" id="1.20.120.1760">
    <property type="match status" value="1"/>
</dbReference>
<dbReference type="PIRSF" id="PIRSF000847">
    <property type="entry name" value="Phos_ph_gly_syn"/>
    <property type="match status" value="1"/>
</dbReference>
<evidence type="ECO:0000256" key="4">
    <source>
        <dbReference type="ARBA" id="ARBA00013170"/>
    </source>
</evidence>
<evidence type="ECO:0000256" key="2">
    <source>
        <dbReference type="ARBA" id="ARBA00005042"/>
    </source>
</evidence>
<dbReference type="PATRIC" id="fig|1156395.6.peg.2186"/>
<keyword evidence="7 15" id="KW-0808">Transferase</keyword>
<proteinExistence type="inferred from homology"/>
<dbReference type="EMBL" id="MAGO01000012">
    <property type="protein sequence ID" value="OCC14430.1"/>
    <property type="molecule type" value="Genomic_DNA"/>
</dbReference>
<dbReference type="InterPro" id="IPR000462">
    <property type="entry name" value="CDP-OH_P_trans"/>
</dbReference>
<organism evidence="17 18">
    <name type="scientific">Dissulfuribacter thermophilus</name>
    <dbReference type="NCBI Taxonomy" id="1156395"/>
    <lineage>
        <taxon>Bacteria</taxon>
        <taxon>Pseudomonadati</taxon>
        <taxon>Thermodesulfobacteriota</taxon>
        <taxon>Dissulfuribacteria</taxon>
        <taxon>Dissulfuribacterales</taxon>
        <taxon>Dissulfuribacteraceae</taxon>
        <taxon>Dissulfuribacter</taxon>
    </lineage>
</organism>
<comment type="pathway">
    <text evidence="2">Phospholipid metabolism; phosphatidylglycerol biosynthesis; phosphatidylglycerol from CDP-diacylglycerol: step 1/2.</text>
</comment>
<reference evidence="17 18" key="1">
    <citation type="submission" date="2016-06" db="EMBL/GenBank/DDBJ databases">
        <title>Respiratory ammonification of nitrate coupled to the oxidation of elemental sulfur in deep-sea autotrophic thermophilic bacteria.</title>
        <authorList>
            <person name="Slobodkina G.B."/>
            <person name="Mardanov A.V."/>
            <person name="Ravin N.V."/>
            <person name="Frolova A.A."/>
            <person name="Viryasiv M.B."/>
            <person name="Chernyh N.A."/>
            <person name="Bonch-Osmolovskaya E.A."/>
            <person name="Slobodkin A.I."/>
        </authorList>
    </citation>
    <scope>NUCLEOTIDE SEQUENCE [LARGE SCALE GENOMIC DNA]</scope>
    <source>
        <strain evidence="17 18">S69</strain>
    </source>
</reference>
<evidence type="ECO:0000313" key="18">
    <source>
        <dbReference type="Proteomes" id="UP000093080"/>
    </source>
</evidence>
<keyword evidence="12" id="KW-0594">Phospholipid biosynthesis</keyword>
<feature type="transmembrane region" description="Helical" evidence="16">
    <location>
        <begin position="163"/>
        <end position="187"/>
    </location>
</feature>
<keyword evidence="18" id="KW-1185">Reference proteome</keyword>
<keyword evidence="10" id="KW-0443">Lipid metabolism</keyword>
<feature type="transmembrane region" description="Helical" evidence="16">
    <location>
        <begin position="12"/>
        <end position="35"/>
    </location>
</feature>
<dbReference type="Pfam" id="PF01066">
    <property type="entry name" value="CDP-OH_P_transf"/>
    <property type="match status" value="1"/>
</dbReference>
<feature type="transmembrane region" description="Helical" evidence="16">
    <location>
        <begin position="41"/>
        <end position="61"/>
    </location>
</feature>
<dbReference type="GO" id="GO:0008444">
    <property type="term" value="F:CDP-diacylglycerol-glycerol-3-phosphate 3-phosphatidyltransferase activity"/>
    <property type="evidence" value="ECO:0007669"/>
    <property type="project" value="UniProtKB-EC"/>
</dbReference>
<evidence type="ECO:0000256" key="12">
    <source>
        <dbReference type="ARBA" id="ARBA00023209"/>
    </source>
</evidence>
<evidence type="ECO:0000256" key="3">
    <source>
        <dbReference type="ARBA" id="ARBA00010441"/>
    </source>
</evidence>
<evidence type="ECO:0000256" key="5">
    <source>
        <dbReference type="ARBA" id="ARBA00014944"/>
    </source>
</evidence>
<sequence>MLPHKLIEAKFSFIMNIPNLLTIIRIILTPLFVIFMIQEKYLGALLAFTCAGITDALDGVIARWLKQKTRIGAVLDPIADKALLSSSYVVTAVTGMIPPWLSVIVISRDIMILLGVLLLFLFKGGVEIRPTILGKFTTLVQLGTIFLMLVDSQLSFLRAFFPWMFYLCAAVTIASGLQYLVVGIGLFNSNE</sequence>
<dbReference type="PANTHER" id="PTHR14269:SF11">
    <property type="entry name" value="CDP-DIACYLGLYCEROL--GLYCEROL-3-PHOSPHATE 3-PHOSPHATIDYLTRANSFERASE"/>
    <property type="match status" value="1"/>
</dbReference>
<keyword evidence="13" id="KW-1208">Phospholipid metabolism</keyword>
<evidence type="ECO:0000256" key="1">
    <source>
        <dbReference type="ARBA" id="ARBA00004141"/>
    </source>
</evidence>